<sequence length="56" mass="6075">MIKATRYLLDGAATPDRSLELIWFSGVQHPGCGLTSPPAPDRALDVRIPAQLASNW</sequence>
<evidence type="ECO:0000313" key="1">
    <source>
        <dbReference type="EMBL" id="TBU59426.1"/>
    </source>
</evidence>
<gene>
    <name evidence="1" type="ORF">BD310DRAFT_925092</name>
</gene>
<keyword evidence="2" id="KW-1185">Reference proteome</keyword>
<dbReference type="EMBL" id="ML145114">
    <property type="protein sequence ID" value="TBU59426.1"/>
    <property type="molecule type" value="Genomic_DNA"/>
</dbReference>
<organism evidence="1 2">
    <name type="scientific">Dichomitus squalens</name>
    <dbReference type="NCBI Taxonomy" id="114155"/>
    <lineage>
        <taxon>Eukaryota</taxon>
        <taxon>Fungi</taxon>
        <taxon>Dikarya</taxon>
        <taxon>Basidiomycota</taxon>
        <taxon>Agaricomycotina</taxon>
        <taxon>Agaricomycetes</taxon>
        <taxon>Polyporales</taxon>
        <taxon>Polyporaceae</taxon>
        <taxon>Dichomitus</taxon>
    </lineage>
</organism>
<dbReference type="AlphaFoldDB" id="A0A4Q9PY15"/>
<name>A0A4Q9PY15_9APHY</name>
<reference evidence="1 2" key="1">
    <citation type="submission" date="2019-01" db="EMBL/GenBank/DDBJ databases">
        <title>Draft genome sequences of three monokaryotic isolates of the white-rot basidiomycete fungus Dichomitus squalens.</title>
        <authorList>
            <consortium name="DOE Joint Genome Institute"/>
            <person name="Lopez S.C."/>
            <person name="Andreopoulos B."/>
            <person name="Pangilinan J."/>
            <person name="Lipzen A."/>
            <person name="Riley R."/>
            <person name="Ahrendt S."/>
            <person name="Ng V."/>
            <person name="Barry K."/>
            <person name="Daum C."/>
            <person name="Grigoriev I.V."/>
            <person name="Hilden K.S."/>
            <person name="Makela M.R."/>
            <person name="de Vries R.P."/>
        </authorList>
    </citation>
    <scope>NUCLEOTIDE SEQUENCE [LARGE SCALE GENOMIC DNA]</scope>
    <source>
        <strain evidence="1 2">CBS 464.89</strain>
    </source>
</reference>
<evidence type="ECO:0000313" key="2">
    <source>
        <dbReference type="Proteomes" id="UP000292082"/>
    </source>
</evidence>
<protein>
    <submittedName>
        <fullName evidence="1">Uncharacterized protein</fullName>
    </submittedName>
</protein>
<proteinExistence type="predicted"/>
<dbReference type="Proteomes" id="UP000292082">
    <property type="component" value="Unassembled WGS sequence"/>
</dbReference>
<accession>A0A4Q9PY15</accession>